<accession>A0A2W7ITG6</accession>
<evidence type="ECO:0000313" key="2">
    <source>
        <dbReference type="EMBL" id="PZW50804.1"/>
    </source>
</evidence>
<reference evidence="2 3" key="1">
    <citation type="submission" date="2018-06" db="EMBL/GenBank/DDBJ databases">
        <title>Genomic Encyclopedia of Archaeal and Bacterial Type Strains, Phase II (KMG-II): from individual species to whole genera.</title>
        <authorList>
            <person name="Goeker M."/>
        </authorList>
    </citation>
    <scope>NUCLEOTIDE SEQUENCE [LARGE SCALE GENOMIC DNA]</scope>
    <source>
        <strain evidence="2 3">DSM 24525</strain>
    </source>
</reference>
<dbReference type="GO" id="GO:0032259">
    <property type="term" value="P:methylation"/>
    <property type="evidence" value="ECO:0007669"/>
    <property type="project" value="UniProtKB-KW"/>
</dbReference>
<comment type="caution">
    <text evidence="2">The sequence shown here is derived from an EMBL/GenBank/DDBJ whole genome shotgun (WGS) entry which is preliminary data.</text>
</comment>
<dbReference type="GO" id="GO:0008757">
    <property type="term" value="F:S-adenosylmethionine-dependent methyltransferase activity"/>
    <property type="evidence" value="ECO:0007669"/>
    <property type="project" value="InterPro"/>
</dbReference>
<protein>
    <submittedName>
        <fullName evidence="2">Methyltransferase family protein</fullName>
    </submittedName>
</protein>
<dbReference type="CDD" id="cd02440">
    <property type="entry name" value="AdoMet_MTases"/>
    <property type="match status" value="1"/>
</dbReference>
<dbReference type="RefSeq" id="WP_111396105.1">
    <property type="nucleotide sequence ID" value="NZ_QKYU01000001.1"/>
</dbReference>
<dbReference type="InterPro" id="IPR013216">
    <property type="entry name" value="Methyltransf_11"/>
</dbReference>
<dbReference type="AlphaFoldDB" id="A0A2W7ITG6"/>
<proteinExistence type="predicted"/>
<name>A0A2W7ITG6_9PROT</name>
<dbReference type="EMBL" id="QKYU01000001">
    <property type="protein sequence ID" value="PZW50804.1"/>
    <property type="molecule type" value="Genomic_DNA"/>
</dbReference>
<sequence length="244" mass="27006">MPLGLRLLPPSAGDRFRRARFGLCRGIIEDVVAQRGACHVLDIGGALRYWQVCAPDLLEDARVSFDMVNIAYSPGDQESAEAIGGNRIRLLLGDARAMPEIADGAYDLAHSNSVIEHVGRWPDMQAMAAEVRRIGQQYYVQTPYWGFPIEPHFRVAGFHWLPEQWRLSLVMRAARGYHPQAETVDAGMRMIESAVLLNRRQYGALFPGANIHSEIVYGLTKSLIALGGTGVAPDPQSNTRALRV</sequence>
<dbReference type="Gene3D" id="3.40.50.150">
    <property type="entry name" value="Vaccinia Virus protein VP39"/>
    <property type="match status" value="1"/>
</dbReference>
<evidence type="ECO:0000259" key="1">
    <source>
        <dbReference type="Pfam" id="PF08241"/>
    </source>
</evidence>
<dbReference type="Pfam" id="PF08241">
    <property type="entry name" value="Methyltransf_11"/>
    <property type="match status" value="1"/>
</dbReference>
<keyword evidence="3" id="KW-1185">Reference proteome</keyword>
<keyword evidence="2" id="KW-0808">Transferase</keyword>
<dbReference type="Proteomes" id="UP000249688">
    <property type="component" value="Unassembled WGS sequence"/>
</dbReference>
<dbReference type="SUPFAM" id="SSF53335">
    <property type="entry name" value="S-adenosyl-L-methionine-dependent methyltransferases"/>
    <property type="match status" value="1"/>
</dbReference>
<keyword evidence="2" id="KW-0489">Methyltransferase</keyword>
<dbReference type="OrthoDB" id="7260171at2"/>
<gene>
    <name evidence="2" type="ORF">C8P66_10117</name>
</gene>
<dbReference type="InterPro" id="IPR029063">
    <property type="entry name" value="SAM-dependent_MTases_sf"/>
</dbReference>
<evidence type="ECO:0000313" key="3">
    <source>
        <dbReference type="Proteomes" id="UP000249688"/>
    </source>
</evidence>
<organism evidence="2 3">
    <name type="scientific">Humitalea rosea</name>
    <dbReference type="NCBI Taxonomy" id="990373"/>
    <lineage>
        <taxon>Bacteria</taxon>
        <taxon>Pseudomonadati</taxon>
        <taxon>Pseudomonadota</taxon>
        <taxon>Alphaproteobacteria</taxon>
        <taxon>Acetobacterales</taxon>
        <taxon>Roseomonadaceae</taxon>
        <taxon>Humitalea</taxon>
    </lineage>
</organism>
<feature type="domain" description="Methyltransferase type 11" evidence="1">
    <location>
        <begin position="65"/>
        <end position="134"/>
    </location>
</feature>